<dbReference type="GO" id="GO:0005743">
    <property type="term" value="C:mitochondrial inner membrane"/>
    <property type="evidence" value="ECO:0007669"/>
    <property type="project" value="UniProtKB-SubCell"/>
</dbReference>
<dbReference type="FunCoup" id="A0A3N4LPG2">
    <property type="interactions" value="89"/>
</dbReference>
<evidence type="ECO:0000313" key="13">
    <source>
        <dbReference type="Proteomes" id="UP000267821"/>
    </source>
</evidence>
<dbReference type="InParanoid" id="A0A3N4LPG2"/>
<dbReference type="OrthoDB" id="2125027at2759"/>
<keyword evidence="3 11" id="KW-0813">Transport</keyword>
<comment type="function">
    <text evidence="11">Subunit e, of the mitochondrial membrane ATP synthase complex (F(1)F(0) ATP synthase or Complex V) that produces ATP from ADP in the presence of a proton gradient across the membrane which is generated by electron transport complexes of the respiratory chain. ATP synthase complex consist of a soluble F(1) head domain - the catalytic core - and a membrane F(1) domain - the membrane proton channel. These two domains are linked by a central stalk rotating inside the F(1) region and a stationary peripheral stalk. During catalysis, ATP synthesis in the catalytic domain of F(1) is coupled via a rotary mechanism of the central stalk subunits to proton translocation. In vivo, can only synthesize ATP although its ATP hydrolase activity can be activated artificially in vitro. Part of the complex F(0) domain.</text>
</comment>
<dbReference type="InterPro" id="IPR008386">
    <property type="entry name" value="ATP_synth_F0_esu_mt"/>
</dbReference>
<dbReference type="AlphaFoldDB" id="A0A3N4LPG2"/>
<evidence type="ECO:0000256" key="4">
    <source>
        <dbReference type="ARBA" id="ARBA00022547"/>
    </source>
</evidence>
<keyword evidence="6 11" id="KW-0999">Mitochondrion inner membrane</keyword>
<keyword evidence="13" id="KW-1185">Reference proteome</keyword>
<dbReference type="Pfam" id="PF05680">
    <property type="entry name" value="ATP-synt_E"/>
    <property type="match status" value="1"/>
</dbReference>
<dbReference type="STRING" id="1051890.A0A3N4LPG2"/>
<keyword evidence="10 11" id="KW-0066">ATP synthesis</keyword>
<evidence type="ECO:0000256" key="3">
    <source>
        <dbReference type="ARBA" id="ARBA00022448"/>
    </source>
</evidence>
<dbReference type="GO" id="GO:0045259">
    <property type="term" value="C:proton-transporting ATP synthase complex"/>
    <property type="evidence" value="ECO:0007669"/>
    <property type="project" value="UniProtKB-UniRule"/>
</dbReference>
<evidence type="ECO:0000256" key="7">
    <source>
        <dbReference type="ARBA" id="ARBA00023065"/>
    </source>
</evidence>
<evidence type="ECO:0000256" key="2">
    <source>
        <dbReference type="ARBA" id="ARBA00007333"/>
    </source>
</evidence>
<keyword evidence="4 11" id="KW-0138">CF(0)</keyword>
<sequence length="88" mass="10259">MVSPAVNVLRYTALAAGILYGIQHQRTLYKKQQKHKDSEEYAHKEALIRKAKEEYKKKTSPPSGVIIDPEDSRFDLEKFLQYVAERKH</sequence>
<dbReference type="GO" id="GO:0015986">
    <property type="term" value="P:proton motive force-driven ATP synthesis"/>
    <property type="evidence" value="ECO:0007669"/>
    <property type="project" value="InterPro"/>
</dbReference>
<comment type="subunit">
    <text evidence="11">F-type ATPases have 2 components, CF(1) - the catalytic core - and CF(0) - the membrane proton channel. CF(1) and CF(0) have multiple subunits.</text>
</comment>
<dbReference type="EMBL" id="ML121540">
    <property type="protein sequence ID" value="RPB24740.1"/>
    <property type="molecule type" value="Genomic_DNA"/>
</dbReference>
<evidence type="ECO:0000256" key="11">
    <source>
        <dbReference type="RuleBase" id="RU367005"/>
    </source>
</evidence>
<protein>
    <recommendedName>
        <fullName evidence="11">ATP synthase F(0) complex subunit e, mitochondrial</fullName>
    </recommendedName>
</protein>
<keyword evidence="7 11" id="KW-0406">Ion transport</keyword>
<dbReference type="GO" id="GO:0015078">
    <property type="term" value="F:proton transmembrane transporter activity"/>
    <property type="evidence" value="ECO:0007669"/>
    <property type="project" value="InterPro"/>
</dbReference>
<accession>A0A3N4LPG2</accession>
<keyword evidence="9" id="KW-0472">Membrane</keyword>
<gene>
    <name evidence="12" type="ORF">L211DRAFT_823479</name>
</gene>
<evidence type="ECO:0000256" key="8">
    <source>
        <dbReference type="ARBA" id="ARBA00023128"/>
    </source>
</evidence>
<evidence type="ECO:0000256" key="10">
    <source>
        <dbReference type="ARBA" id="ARBA00023310"/>
    </source>
</evidence>
<evidence type="ECO:0000256" key="5">
    <source>
        <dbReference type="ARBA" id="ARBA00022781"/>
    </source>
</evidence>
<evidence type="ECO:0000256" key="1">
    <source>
        <dbReference type="ARBA" id="ARBA00004273"/>
    </source>
</evidence>
<evidence type="ECO:0000313" key="12">
    <source>
        <dbReference type="EMBL" id="RPB24740.1"/>
    </source>
</evidence>
<reference evidence="12 13" key="1">
    <citation type="journal article" date="2018" name="Nat. Ecol. Evol.">
        <title>Pezizomycetes genomes reveal the molecular basis of ectomycorrhizal truffle lifestyle.</title>
        <authorList>
            <person name="Murat C."/>
            <person name="Payen T."/>
            <person name="Noel B."/>
            <person name="Kuo A."/>
            <person name="Morin E."/>
            <person name="Chen J."/>
            <person name="Kohler A."/>
            <person name="Krizsan K."/>
            <person name="Balestrini R."/>
            <person name="Da Silva C."/>
            <person name="Montanini B."/>
            <person name="Hainaut M."/>
            <person name="Levati E."/>
            <person name="Barry K.W."/>
            <person name="Belfiori B."/>
            <person name="Cichocki N."/>
            <person name="Clum A."/>
            <person name="Dockter R.B."/>
            <person name="Fauchery L."/>
            <person name="Guy J."/>
            <person name="Iotti M."/>
            <person name="Le Tacon F."/>
            <person name="Lindquist E.A."/>
            <person name="Lipzen A."/>
            <person name="Malagnac F."/>
            <person name="Mello A."/>
            <person name="Molinier V."/>
            <person name="Miyauchi S."/>
            <person name="Poulain J."/>
            <person name="Riccioni C."/>
            <person name="Rubini A."/>
            <person name="Sitrit Y."/>
            <person name="Splivallo R."/>
            <person name="Traeger S."/>
            <person name="Wang M."/>
            <person name="Zifcakova L."/>
            <person name="Wipf D."/>
            <person name="Zambonelli A."/>
            <person name="Paolocci F."/>
            <person name="Nowrousian M."/>
            <person name="Ottonello S."/>
            <person name="Baldrian P."/>
            <person name="Spatafora J.W."/>
            <person name="Henrissat B."/>
            <person name="Nagy L.G."/>
            <person name="Aury J.M."/>
            <person name="Wincker P."/>
            <person name="Grigoriev I.V."/>
            <person name="Bonfante P."/>
            <person name="Martin F.M."/>
        </authorList>
    </citation>
    <scope>NUCLEOTIDE SEQUENCE [LARGE SCALE GENOMIC DNA]</scope>
    <source>
        <strain evidence="12 13">ATCC MYA-4762</strain>
    </source>
</reference>
<dbReference type="Proteomes" id="UP000267821">
    <property type="component" value="Unassembled WGS sequence"/>
</dbReference>
<evidence type="ECO:0000256" key="6">
    <source>
        <dbReference type="ARBA" id="ARBA00022792"/>
    </source>
</evidence>
<name>A0A3N4LPG2_9PEZI</name>
<organism evidence="12 13">
    <name type="scientific">Terfezia boudieri ATCC MYA-4762</name>
    <dbReference type="NCBI Taxonomy" id="1051890"/>
    <lineage>
        <taxon>Eukaryota</taxon>
        <taxon>Fungi</taxon>
        <taxon>Dikarya</taxon>
        <taxon>Ascomycota</taxon>
        <taxon>Pezizomycotina</taxon>
        <taxon>Pezizomycetes</taxon>
        <taxon>Pezizales</taxon>
        <taxon>Pezizaceae</taxon>
        <taxon>Terfezia</taxon>
    </lineage>
</organism>
<comment type="subcellular location">
    <subcellularLocation>
        <location evidence="1 11">Mitochondrion inner membrane</location>
    </subcellularLocation>
</comment>
<comment type="similarity">
    <text evidence="2 11">Belongs to the ATPase e subunit family.</text>
</comment>
<evidence type="ECO:0000256" key="9">
    <source>
        <dbReference type="ARBA" id="ARBA00023136"/>
    </source>
</evidence>
<keyword evidence="5 11" id="KW-0375">Hydrogen ion transport</keyword>
<proteinExistence type="inferred from homology"/>
<keyword evidence="8 11" id="KW-0496">Mitochondrion</keyword>